<dbReference type="GeneID" id="112494953"/>
<organism evidence="1 2">
    <name type="scientific">Cephus cinctus</name>
    <name type="common">Wheat stem sawfly</name>
    <dbReference type="NCBI Taxonomy" id="211228"/>
    <lineage>
        <taxon>Eukaryota</taxon>
        <taxon>Metazoa</taxon>
        <taxon>Ecdysozoa</taxon>
        <taxon>Arthropoda</taxon>
        <taxon>Hexapoda</taxon>
        <taxon>Insecta</taxon>
        <taxon>Pterygota</taxon>
        <taxon>Neoptera</taxon>
        <taxon>Endopterygota</taxon>
        <taxon>Hymenoptera</taxon>
        <taxon>Cephoidea</taxon>
        <taxon>Cephidae</taxon>
        <taxon>Cephus</taxon>
    </lineage>
</organism>
<evidence type="ECO:0000313" key="1">
    <source>
        <dbReference type="Proteomes" id="UP000694920"/>
    </source>
</evidence>
<evidence type="ECO:0000313" key="2">
    <source>
        <dbReference type="RefSeq" id="XP_024944763.1"/>
    </source>
</evidence>
<dbReference type="KEGG" id="ccin:112494953"/>
<reference evidence="2" key="1">
    <citation type="submission" date="2025-08" db="UniProtKB">
        <authorList>
            <consortium name="RefSeq"/>
        </authorList>
    </citation>
    <scope>IDENTIFICATION</scope>
</reference>
<name>A0AAJ7W4Y7_CEPCN</name>
<dbReference type="AlphaFoldDB" id="A0AAJ7W4Y7"/>
<proteinExistence type="predicted"/>
<accession>A0AAJ7W4Y7</accession>
<dbReference type="RefSeq" id="XP_024944763.1">
    <property type="nucleotide sequence ID" value="XM_025088995.1"/>
</dbReference>
<dbReference type="Proteomes" id="UP000694920">
    <property type="component" value="Unplaced"/>
</dbReference>
<keyword evidence="1" id="KW-1185">Reference proteome</keyword>
<sequence length="160" mass="18904">MKLRDLDIFTRSFKKGCNCCSSNAATRKKFVAATGKKIVLYKYFSTFIVCNICCNTMVKEQYKSAFDCYYNHLLYFQYQVSFNCIAEHIQEACLFSVRIEPYSKRNKYRHPYKFAVIIKNVRESKGKRCVKVRQRRHQSSKRFVVAAEDHSGFRRQSALQ</sequence>
<protein>
    <submittedName>
        <fullName evidence="2">Uncharacterized protein LOC112494953</fullName>
    </submittedName>
</protein>
<gene>
    <name evidence="2" type="primary">LOC112494953</name>
</gene>